<dbReference type="EMBL" id="MK797984">
    <property type="protein sequence ID" value="QCG76077.1"/>
    <property type="molecule type" value="Genomic_DNA"/>
</dbReference>
<sequence>MSIVCKICNKSFPSMITSTHLKTHNITTAEYKDLYGKYSLVSDEYRSKRSEQSSGINNPNYGNKWSDSMKESMSNKKSGTIPWNKGIELHDTTMYVKSAEQRELKYKEGILTRKSYVRTVEINKKISDSVKKYAAENKEEVKQRSAKAKDTYSTKKTLGLVQIRKGYKLTKSHKEIAIQTLNNYRASKIAESNKQIESNISLANLTLLNDINENSLVLRCNICNNECSFTKQYFRASKFKIELCPVCYPRNSNRSEKEKELEYFITSLGISCINSARINNKEIDIFCKELNIGFEFNGLYWHSEDVLEYSGYSKTKDYEKKIFFRDKGIRLIQIFEDEWDLKQDIVKSRIRAILGKTEHKIYARKCTVKEINSKVANDFVEKTHLQGKGRANVRLGLYYNNELVSVMTFLNKDITNKTSSCQINRFSVKHNTSIPGAAGKLFAYYINNYNPSSVISYADSRWSDGNLYEQLGFKLDKQTLPNYWYIKDNDLKRYHRYNFRKDKLPETLLTEKEYMDSLGWNRIWDSGSTKWVWTNKGA</sequence>
<name>A0A4Y5JTP3_9CAUD</name>
<evidence type="ECO:0000313" key="3">
    <source>
        <dbReference type="Proteomes" id="UP000316733"/>
    </source>
</evidence>
<keyword evidence="3" id="KW-1185">Reference proteome</keyword>
<proteinExistence type="predicted"/>
<accession>A0A4Y5JTP3</accession>
<feature type="compositionally biased region" description="Polar residues" evidence="1">
    <location>
        <begin position="52"/>
        <end position="66"/>
    </location>
</feature>
<dbReference type="Gene3D" id="3.40.960.10">
    <property type="entry name" value="VSR Endonuclease"/>
    <property type="match status" value="1"/>
</dbReference>
<reference evidence="3" key="1">
    <citation type="journal article" date="2020" name="bioRxiv">
        <title>Integrative omics analysis of Pseudomonas aeruginosa virus PA5oct highlights the molecular complexity of jumbo phages.</title>
        <authorList>
            <person name="Lood C."/>
            <person name="Danis-Wlodarczyk K."/>
            <person name="Blasdel B.G."/>
            <person name="Jang H.B."/>
            <person name="Vandenheuvel D."/>
            <person name="Briers Y."/>
            <person name="Noben J.-P."/>
            <person name="van Noort V."/>
            <person name="Drulis-Kawa Z."/>
            <person name="Lavigne R."/>
        </authorList>
    </citation>
    <scope>NUCLEOTIDE SEQUENCE [LARGE SCALE GENOMIC DNA]</scope>
</reference>
<keyword evidence="2" id="KW-0378">Hydrolase</keyword>
<evidence type="ECO:0000313" key="2">
    <source>
        <dbReference type="EMBL" id="QCG76077.1"/>
    </source>
</evidence>
<dbReference type="GO" id="GO:0004519">
    <property type="term" value="F:endonuclease activity"/>
    <property type="evidence" value="ECO:0007669"/>
    <property type="project" value="UniProtKB-KW"/>
</dbReference>
<gene>
    <name evidence="2" type="ORF">EST35_0196</name>
</gene>
<keyword evidence="2" id="KW-0540">Nuclease</keyword>
<keyword evidence="2" id="KW-0255">Endonuclease</keyword>
<feature type="region of interest" description="Disordered" evidence="1">
    <location>
        <begin position="47"/>
        <end position="77"/>
    </location>
</feature>
<evidence type="ECO:0000256" key="1">
    <source>
        <dbReference type="SAM" id="MobiDB-lite"/>
    </source>
</evidence>
<dbReference type="Proteomes" id="UP000316733">
    <property type="component" value="Segment"/>
</dbReference>
<protein>
    <submittedName>
        <fullName evidence="2">Hef-like homing endonuclease</fullName>
    </submittedName>
</protein>
<organism evidence="2 3">
    <name type="scientific">Pseudomonas phage vB_PaeM_PA5oct</name>
    <dbReference type="NCBI Taxonomy" id="2163605"/>
    <lineage>
        <taxon>Viruses</taxon>
        <taxon>Duplodnaviria</taxon>
        <taxon>Heunggongvirae</taxon>
        <taxon>Uroviricota</taxon>
        <taxon>Caudoviricetes</taxon>
        <taxon>Arenbergviridae</taxon>
        <taxon>Wroclawvirus</taxon>
        <taxon>Wroclawvirus PA5oct</taxon>
    </lineage>
</organism>